<keyword evidence="7" id="KW-1185">Reference proteome</keyword>
<evidence type="ECO:0000256" key="4">
    <source>
        <dbReference type="ARBA" id="ARBA00023315"/>
    </source>
</evidence>
<protein>
    <submittedName>
        <fullName evidence="6">LpxA family transferase</fullName>
    </submittedName>
</protein>
<keyword evidence="3 6" id="KW-0808">Transferase</keyword>
<evidence type="ECO:0000256" key="3">
    <source>
        <dbReference type="ARBA" id="ARBA00022679"/>
    </source>
</evidence>
<dbReference type="PANTHER" id="PTHR43584:SF8">
    <property type="entry name" value="N-ACETYLMURAMATE ALPHA-1-PHOSPHATE URIDYLYLTRANSFERASE"/>
    <property type="match status" value="1"/>
</dbReference>
<sequence length="203" mass="22468">MMLIDHFIEDFSKTFTDLSPSEPWNITNDLKTIIEKMILNLGDDYIIQDNIAIHKSAIIENNVTIKKPAIIGENCYIGANAYFREGVYLDQSVKIGPGCEIKSSIICSNTAIAHFNYIGNSIIGRNINFEAGSIAANHYNERTNKKISVLYDSQVIETNSDKFGSLVGDNSRIGANAVLSPGTILVKNSIVKRLELIEQVVLE</sequence>
<accession>A0ABS8M9T2</accession>
<name>A0ABS8M9T2_9FLAO</name>
<dbReference type="InterPro" id="IPR050065">
    <property type="entry name" value="GlmU-like"/>
</dbReference>
<organism evidence="6 7">
    <name type="scientific">Flavobacterium piscisymbiosum</name>
    <dbReference type="NCBI Taxonomy" id="2893753"/>
    <lineage>
        <taxon>Bacteria</taxon>
        <taxon>Pseudomonadati</taxon>
        <taxon>Bacteroidota</taxon>
        <taxon>Flavobacteriia</taxon>
        <taxon>Flavobacteriales</taxon>
        <taxon>Flavobacteriaceae</taxon>
        <taxon>Flavobacterium</taxon>
    </lineage>
</organism>
<comment type="caution">
    <text evidence="6">The sequence shown here is derived from an EMBL/GenBank/DDBJ whole genome shotgun (WGS) entry which is preliminary data.</text>
</comment>
<evidence type="ECO:0000256" key="1">
    <source>
        <dbReference type="ARBA" id="ARBA00007707"/>
    </source>
</evidence>
<evidence type="ECO:0000256" key="2">
    <source>
        <dbReference type="ARBA" id="ARBA00007947"/>
    </source>
</evidence>
<dbReference type="SUPFAM" id="SSF51161">
    <property type="entry name" value="Trimeric LpxA-like enzymes"/>
    <property type="match status" value="1"/>
</dbReference>
<dbReference type="EMBL" id="JAJJMM010000001">
    <property type="protein sequence ID" value="MCC9062286.1"/>
    <property type="molecule type" value="Genomic_DNA"/>
</dbReference>
<dbReference type="InterPro" id="IPR001451">
    <property type="entry name" value="Hexapep"/>
</dbReference>
<evidence type="ECO:0000259" key="5">
    <source>
        <dbReference type="Pfam" id="PF25087"/>
    </source>
</evidence>
<dbReference type="Proteomes" id="UP001430679">
    <property type="component" value="Unassembled WGS sequence"/>
</dbReference>
<dbReference type="GO" id="GO:0016740">
    <property type="term" value="F:transferase activity"/>
    <property type="evidence" value="ECO:0007669"/>
    <property type="project" value="UniProtKB-KW"/>
</dbReference>
<keyword evidence="4" id="KW-0012">Acyltransferase</keyword>
<comment type="similarity">
    <text evidence="2">In the N-terminal section; belongs to the N-acetylglucosamine-1-phosphate uridyltransferase family.</text>
</comment>
<comment type="similarity">
    <text evidence="1">In the C-terminal section; belongs to the transferase hexapeptide repeat family.</text>
</comment>
<dbReference type="Gene3D" id="2.160.10.10">
    <property type="entry name" value="Hexapeptide repeat proteins"/>
    <property type="match status" value="1"/>
</dbReference>
<dbReference type="Pfam" id="PF14602">
    <property type="entry name" value="Hexapep_2"/>
    <property type="match status" value="1"/>
</dbReference>
<reference evidence="6" key="1">
    <citation type="submission" date="2021-11" db="EMBL/GenBank/DDBJ databases">
        <title>Description of novel Flavobacterium species.</title>
        <authorList>
            <person name="Saticioglu I.B."/>
            <person name="Ay H."/>
            <person name="Altun S."/>
            <person name="Duman M."/>
        </authorList>
    </citation>
    <scope>NUCLEOTIDE SEQUENCE</scope>
    <source>
        <strain evidence="6">F-30</strain>
    </source>
</reference>
<evidence type="ECO:0000313" key="7">
    <source>
        <dbReference type="Proteomes" id="UP001430679"/>
    </source>
</evidence>
<gene>
    <name evidence="6" type="ORF">LNP81_04710</name>
</gene>
<dbReference type="Pfam" id="PF25087">
    <property type="entry name" value="GMPPB_C"/>
    <property type="match status" value="1"/>
</dbReference>
<dbReference type="InterPro" id="IPR011004">
    <property type="entry name" value="Trimer_LpxA-like_sf"/>
</dbReference>
<dbReference type="InterPro" id="IPR056729">
    <property type="entry name" value="GMPPB_C"/>
</dbReference>
<proteinExistence type="inferred from homology"/>
<dbReference type="PANTHER" id="PTHR43584">
    <property type="entry name" value="NUCLEOTIDYL TRANSFERASE"/>
    <property type="match status" value="1"/>
</dbReference>
<feature type="domain" description="Mannose-1-phosphate guanyltransferase C-terminal" evidence="5">
    <location>
        <begin position="70"/>
        <end position="130"/>
    </location>
</feature>
<evidence type="ECO:0000313" key="6">
    <source>
        <dbReference type="EMBL" id="MCC9062286.1"/>
    </source>
</evidence>